<evidence type="ECO:0000256" key="8">
    <source>
        <dbReference type="SAM" id="MobiDB-lite"/>
    </source>
</evidence>
<dbReference type="InterPro" id="IPR001353">
    <property type="entry name" value="Proteasome_sua/b"/>
</dbReference>
<dbReference type="InterPro" id="IPR023332">
    <property type="entry name" value="Proteasome_alpha-type"/>
</dbReference>
<dbReference type="GO" id="GO:0006511">
    <property type="term" value="P:ubiquitin-dependent protein catabolic process"/>
    <property type="evidence" value="ECO:0007669"/>
    <property type="project" value="InterPro"/>
</dbReference>
<dbReference type="GO" id="GO:0005634">
    <property type="term" value="C:nucleus"/>
    <property type="evidence" value="ECO:0007669"/>
    <property type="project" value="UniProtKB-SubCell"/>
</dbReference>
<keyword evidence="4" id="KW-0963">Cytoplasm</keyword>
<keyword evidence="5 7" id="KW-0647">Proteasome</keyword>
<comment type="similarity">
    <text evidence="7">Belongs to the peptidase T1A family.</text>
</comment>
<feature type="region of interest" description="Disordered" evidence="8">
    <location>
        <begin position="235"/>
        <end position="257"/>
    </location>
</feature>
<dbReference type="Pfam" id="PF00227">
    <property type="entry name" value="Proteasome"/>
    <property type="match status" value="1"/>
</dbReference>
<keyword evidence="6" id="KW-0539">Nucleus</keyword>
<evidence type="ECO:0000256" key="5">
    <source>
        <dbReference type="ARBA" id="ARBA00022942"/>
    </source>
</evidence>
<dbReference type="PROSITE" id="PS51475">
    <property type="entry name" value="PROTEASOME_ALPHA_2"/>
    <property type="match status" value="1"/>
</dbReference>
<dbReference type="AlphaFoldDB" id="A0A7S4C8L4"/>
<comment type="subcellular location">
    <subcellularLocation>
        <location evidence="3">Cytoplasm</location>
    </subcellularLocation>
    <subcellularLocation>
        <location evidence="2">Nucleus</location>
    </subcellularLocation>
</comment>
<dbReference type="InterPro" id="IPR000426">
    <property type="entry name" value="Proteasome_asu_N"/>
</dbReference>
<dbReference type="CDD" id="cd03751">
    <property type="entry name" value="proteasome_alpha_type_3"/>
    <property type="match status" value="1"/>
</dbReference>
<dbReference type="GO" id="GO:0005737">
    <property type="term" value="C:cytoplasm"/>
    <property type="evidence" value="ECO:0007669"/>
    <property type="project" value="UniProtKB-SubCell"/>
</dbReference>
<evidence type="ECO:0000256" key="4">
    <source>
        <dbReference type="ARBA" id="ARBA00022490"/>
    </source>
</evidence>
<feature type="domain" description="Proteasome alpha-type subunits" evidence="9">
    <location>
        <begin position="8"/>
        <end position="30"/>
    </location>
</feature>
<evidence type="ECO:0000256" key="3">
    <source>
        <dbReference type="ARBA" id="ARBA00004496"/>
    </source>
</evidence>
<protein>
    <recommendedName>
        <fullName evidence="9">Proteasome alpha-type subunits domain-containing protein</fullName>
    </recommendedName>
</protein>
<dbReference type="FunFam" id="3.60.20.10:FF:000007">
    <property type="entry name" value="Proteasome subunit alpha type"/>
    <property type="match status" value="1"/>
</dbReference>
<dbReference type="EMBL" id="HBJA01003777">
    <property type="protein sequence ID" value="CAE0790106.1"/>
    <property type="molecule type" value="Transcribed_RNA"/>
</dbReference>
<comment type="function">
    <text evidence="1">The proteasome is a multicatalytic proteinase complex which is characterized by its ability to cleave peptides with Arg, Phe, Tyr, Leu, and Glu adjacent to the leaving group at neutral or slightly basic pH. The proteasome has an ATP-dependent proteolytic activity.</text>
</comment>
<evidence type="ECO:0000259" key="9">
    <source>
        <dbReference type="SMART" id="SM00948"/>
    </source>
</evidence>
<organism evidence="10">
    <name type="scientific">Eutreptiella gymnastica</name>
    <dbReference type="NCBI Taxonomy" id="73025"/>
    <lineage>
        <taxon>Eukaryota</taxon>
        <taxon>Discoba</taxon>
        <taxon>Euglenozoa</taxon>
        <taxon>Euglenida</taxon>
        <taxon>Spirocuta</taxon>
        <taxon>Euglenophyceae</taxon>
        <taxon>Eutreptiales</taxon>
        <taxon>Eutreptiaceae</taxon>
        <taxon>Eutreptiella</taxon>
    </lineage>
</organism>
<dbReference type="Pfam" id="PF10584">
    <property type="entry name" value="Proteasome_A_N"/>
    <property type="match status" value="1"/>
</dbReference>
<dbReference type="Gene3D" id="3.60.20.10">
    <property type="entry name" value="Glutamine Phosphoribosylpyrophosphate, subunit 1, domain 1"/>
    <property type="match status" value="1"/>
</dbReference>
<evidence type="ECO:0000256" key="6">
    <source>
        <dbReference type="ARBA" id="ARBA00023242"/>
    </source>
</evidence>
<evidence type="ECO:0000256" key="1">
    <source>
        <dbReference type="ARBA" id="ARBA00002000"/>
    </source>
</evidence>
<sequence length="257" mass="27841">MSSIGTGYDLDADTFSPDGRIFQVEYATKAVDNTGTAIGLCCTDGVVIGIEKLLVSKMLVPGSNRRSFAVDTHTGIGVAGLSADGRQVANRARAECSEYKKTFGAPMEGKVLADRLSMFLHMYTLYWSLRPFGCSTLLASYTDDGPQLYMIDPSGSSWGYWGCAIGKGRQVAKTELEKLSLGKITCAEAVKAIANIIYQVHDETKDKIWELEMGWVCDANGRKYTPVPAELVKEAEEEAKKAAAAPPPKGDDKMDES</sequence>
<dbReference type="InterPro" id="IPR029055">
    <property type="entry name" value="Ntn_hydrolases_N"/>
</dbReference>
<dbReference type="SMART" id="SM00948">
    <property type="entry name" value="Proteasome_A_N"/>
    <property type="match status" value="1"/>
</dbReference>
<evidence type="ECO:0000256" key="2">
    <source>
        <dbReference type="ARBA" id="ARBA00004123"/>
    </source>
</evidence>
<dbReference type="GO" id="GO:0019773">
    <property type="term" value="C:proteasome core complex, alpha-subunit complex"/>
    <property type="evidence" value="ECO:0007669"/>
    <property type="project" value="UniProtKB-UniRule"/>
</dbReference>
<reference evidence="10" key="1">
    <citation type="submission" date="2021-01" db="EMBL/GenBank/DDBJ databases">
        <authorList>
            <person name="Corre E."/>
            <person name="Pelletier E."/>
            <person name="Niang G."/>
            <person name="Scheremetjew M."/>
            <person name="Finn R."/>
            <person name="Kale V."/>
            <person name="Holt S."/>
            <person name="Cochrane G."/>
            <person name="Meng A."/>
            <person name="Brown T."/>
            <person name="Cohen L."/>
        </authorList>
    </citation>
    <scope>NUCLEOTIDE SEQUENCE</scope>
    <source>
        <strain evidence="10">CCMP1594</strain>
    </source>
</reference>
<dbReference type="InterPro" id="IPR050115">
    <property type="entry name" value="Proteasome_alpha"/>
</dbReference>
<gene>
    <name evidence="10" type="ORF">EGYM00163_LOCUS1220</name>
</gene>
<name>A0A7S4C8L4_9EUGL</name>
<dbReference type="SUPFAM" id="SSF56235">
    <property type="entry name" value="N-terminal nucleophile aminohydrolases (Ntn hydrolases)"/>
    <property type="match status" value="1"/>
</dbReference>
<proteinExistence type="inferred from homology"/>
<accession>A0A7S4C8L4</accession>
<dbReference type="PANTHER" id="PTHR11599">
    <property type="entry name" value="PROTEASOME SUBUNIT ALPHA/BETA"/>
    <property type="match status" value="1"/>
</dbReference>
<evidence type="ECO:0000256" key="7">
    <source>
        <dbReference type="PROSITE-ProRule" id="PRU00808"/>
    </source>
</evidence>
<evidence type="ECO:0000313" key="10">
    <source>
        <dbReference type="EMBL" id="CAE0790106.1"/>
    </source>
</evidence>